<organism evidence="1">
    <name type="scientific">freshwater metagenome</name>
    <dbReference type="NCBI Taxonomy" id="449393"/>
    <lineage>
        <taxon>unclassified sequences</taxon>
        <taxon>metagenomes</taxon>
        <taxon>ecological metagenomes</taxon>
    </lineage>
</organism>
<reference evidence="1" key="1">
    <citation type="submission" date="2020-05" db="EMBL/GenBank/DDBJ databases">
        <authorList>
            <person name="Chiriac C."/>
            <person name="Salcher M."/>
            <person name="Ghai R."/>
            <person name="Kavagutti S V."/>
        </authorList>
    </citation>
    <scope>NUCLEOTIDE SEQUENCE</scope>
</reference>
<evidence type="ECO:0000313" key="1">
    <source>
        <dbReference type="EMBL" id="CAB4990599.1"/>
    </source>
</evidence>
<protein>
    <submittedName>
        <fullName evidence="1">Unannotated protein</fullName>
    </submittedName>
</protein>
<accession>A0A6J7NIU1</accession>
<gene>
    <name evidence="1" type="ORF">UFOPK3957_00983</name>
</gene>
<proteinExistence type="predicted"/>
<name>A0A6J7NIU1_9ZZZZ</name>
<sequence length="137" mass="15374">MFVECRNKLFSLVTFNRYTYEFFMDDLFFDAPAELRDGIGQYLSNRLQVDVPPPPASGHSATFHNPLDVPELFAAAGFEDITVIPFHYHPAMPSLESSAPQAFRDASIAMEHEASGWRGLFLCSAFLVQARRPLTTA</sequence>
<dbReference type="EMBL" id="CAFBOM010000156">
    <property type="protein sequence ID" value="CAB4990599.1"/>
    <property type="molecule type" value="Genomic_DNA"/>
</dbReference>
<dbReference type="AlphaFoldDB" id="A0A6J7NIU1"/>